<dbReference type="PANTHER" id="PTHR14659:SF1">
    <property type="entry name" value="ALPHA- AND GAMMA-ADAPTIN-BINDING PROTEIN P34"/>
    <property type="match status" value="1"/>
</dbReference>
<evidence type="ECO:0008006" key="3">
    <source>
        <dbReference type="Google" id="ProtNLM"/>
    </source>
</evidence>
<proteinExistence type="predicted"/>
<dbReference type="GeneID" id="94345406"/>
<comment type="caution">
    <text evidence="1">The sequence shown here is derived from an EMBL/GenBank/DDBJ whole genome shotgun (WGS) entry which is preliminary data.</text>
</comment>
<dbReference type="EMBL" id="SHOA02000010">
    <property type="protein sequence ID" value="TDH70269.1"/>
    <property type="molecule type" value="Genomic_DNA"/>
</dbReference>
<sequence>MVAKVSRLLVLGPNRDSNEAVTTSLRKLCGNIDASAKDPDATSLSLETKYYQAHVQLHVHEVRDNAPEPALQHELDDYEAILCVVNAEKYENFLHVQSFAKQIVDILPYDVCLLVSHTSSATLESVKKMESWCQENGFELISLDATSDDRSVIDEKRGVSRVLEALQCTMWRSMKRNFPSKTERGAILCEKEESNRNNVVTKTLANTKLVDDDAFVDTLEQEMSGDGVLKGGEGDDIDLDQLSAFISEVRTVRDHGAFLSDEKRRERAAEVALKLWNVLGTDDNGGDSDD</sequence>
<name>A0A976FPN0_BRELC</name>
<dbReference type="AlphaFoldDB" id="A0A976FPN0"/>
<reference evidence="1 2" key="1">
    <citation type="journal article" date="2021" name="Genome Biol.">
        <title>AFLAP: assembly-free linkage analysis pipeline using k-mers from genome sequencing data.</title>
        <authorList>
            <person name="Fletcher K."/>
            <person name="Zhang L."/>
            <person name="Gil J."/>
            <person name="Han R."/>
            <person name="Cavanaugh K."/>
            <person name="Michelmore R."/>
        </authorList>
    </citation>
    <scope>NUCLEOTIDE SEQUENCE [LARGE SCALE GENOMIC DNA]</scope>
    <source>
        <strain evidence="1 2">SF5</strain>
    </source>
</reference>
<dbReference type="Proteomes" id="UP000294530">
    <property type="component" value="Unassembled WGS sequence"/>
</dbReference>
<evidence type="ECO:0000313" key="2">
    <source>
        <dbReference type="Proteomes" id="UP000294530"/>
    </source>
</evidence>
<gene>
    <name evidence="1" type="ORF">CCR75_001633</name>
</gene>
<keyword evidence="2" id="KW-1185">Reference proteome</keyword>
<dbReference type="Gene3D" id="3.40.50.11960">
    <property type="match status" value="1"/>
</dbReference>
<dbReference type="Pfam" id="PF10199">
    <property type="entry name" value="Adaptin_binding"/>
    <property type="match status" value="1"/>
</dbReference>
<dbReference type="PANTHER" id="PTHR14659">
    <property type="entry name" value="ALPHA- AND GAMMA-ADAPTIN-BINDING PROTEIN P34"/>
    <property type="match status" value="1"/>
</dbReference>
<organism evidence="1 2">
    <name type="scientific">Bremia lactucae</name>
    <name type="common">Lettuce downy mildew</name>
    <dbReference type="NCBI Taxonomy" id="4779"/>
    <lineage>
        <taxon>Eukaryota</taxon>
        <taxon>Sar</taxon>
        <taxon>Stramenopiles</taxon>
        <taxon>Oomycota</taxon>
        <taxon>Peronosporomycetes</taxon>
        <taxon>Peronosporales</taxon>
        <taxon>Peronosporaceae</taxon>
        <taxon>Bremia</taxon>
    </lineage>
</organism>
<dbReference type="InterPro" id="IPR019341">
    <property type="entry name" value="Alpha/Gamma-adaptin-bd_p34"/>
</dbReference>
<accession>A0A976FPN0</accession>
<dbReference type="OrthoDB" id="1741717at2759"/>
<dbReference type="KEGG" id="blac:94345406"/>
<protein>
    <recommendedName>
        <fullName evidence="3">Alpha-and gamma-adaptin-binding protein p34</fullName>
    </recommendedName>
</protein>
<dbReference type="RefSeq" id="XP_067819768.1">
    <property type="nucleotide sequence ID" value="XM_067959735.1"/>
</dbReference>
<evidence type="ECO:0000313" key="1">
    <source>
        <dbReference type="EMBL" id="TDH70269.1"/>
    </source>
</evidence>